<feature type="domain" description="ABC3 transporter permease C-terminal" evidence="8">
    <location>
        <begin position="315"/>
        <end position="429"/>
    </location>
</feature>
<accession>A0A6L5XL06</accession>
<gene>
    <name evidence="9" type="ORF">FYJ44_06825</name>
</gene>
<dbReference type="PANTHER" id="PTHR30489">
    <property type="entry name" value="LIPOPROTEIN-RELEASING SYSTEM TRANSMEMBRANE PROTEIN LOLE"/>
    <property type="match status" value="1"/>
</dbReference>
<sequence>MRTVARACLLALKDYAHEGLLSACAVLGLAAVLTPLLVLYGVKFGVVQTLTDRLREDPRNLEISPVTSGRYTGEYLARLAAHPDVSFVLPRTRSIAATMDLSRGEGTARKTLVASLEPTAPGDPLLARYHATVPAMPPAPDMADKANGADENGSPPLAPVGVTLSATAAEKLGARRGDLLLGRVERRYQGRVQSARVSLRVAAVLPLPAQQKDVAYVPLPLLEAAEDYRDGRAVPEMDALNGRSGEWTGEPRPEGPRVYPGFRLYARDLEAVGTLRQGFARQNLAVYTHAEEIEQVTTLSRALNLIFGLICAAAAAGFLASTASSALAGVKRKERILGLLRLTGFATGALMLFPLAQTLLTAVLGTAVAAAVYAVAAAVINSLFSTGLNGMEQVCRLPPEHFLLAFALVAGLSLLAALGPALRAARVEPSEVIRDV</sequence>
<proteinExistence type="inferred from homology"/>
<keyword evidence="6 7" id="KW-0472">Membrane</keyword>
<keyword evidence="10" id="KW-1185">Reference proteome</keyword>
<feature type="transmembrane region" description="Helical" evidence="7">
    <location>
        <begin position="20"/>
        <end position="42"/>
    </location>
</feature>
<comment type="similarity">
    <text evidence="2">Belongs to the ABC-4 integral membrane protein family. LolC/E subfamily.</text>
</comment>
<dbReference type="EMBL" id="VUMH01000005">
    <property type="protein sequence ID" value="MSS27769.1"/>
    <property type="molecule type" value="Genomic_DNA"/>
</dbReference>
<keyword evidence="4 7" id="KW-0812">Transmembrane</keyword>
<protein>
    <submittedName>
        <fullName evidence="9">FtsX-like permease family protein</fullName>
    </submittedName>
</protein>
<dbReference type="Pfam" id="PF02687">
    <property type="entry name" value="FtsX"/>
    <property type="match status" value="1"/>
</dbReference>
<evidence type="ECO:0000313" key="10">
    <source>
        <dbReference type="Proteomes" id="UP000477488"/>
    </source>
</evidence>
<evidence type="ECO:0000256" key="3">
    <source>
        <dbReference type="ARBA" id="ARBA00022475"/>
    </source>
</evidence>
<evidence type="ECO:0000259" key="8">
    <source>
        <dbReference type="Pfam" id="PF02687"/>
    </source>
</evidence>
<reference evidence="9 10" key="1">
    <citation type="submission" date="2019-09" db="EMBL/GenBank/DDBJ databases">
        <title>In-depth cultivation of the pig gut microbiome towards novel bacterial diversity and tailored functional studies.</title>
        <authorList>
            <person name="Wylensek D."/>
            <person name="Hitch T.C.A."/>
            <person name="Clavel T."/>
        </authorList>
    </citation>
    <scope>NUCLEOTIDE SEQUENCE [LARGE SCALE GENOMIC DNA]</scope>
    <source>
        <strain evidence="9 10">PG-178-WT-4</strain>
    </source>
</reference>
<evidence type="ECO:0000256" key="7">
    <source>
        <dbReference type="SAM" id="Phobius"/>
    </source>
</evidence>
<evidence type="ECO:0000256" key="6">
    <source>
        <dbReference type="ARBA" id="ARBA00023136"/>
    </source>
</evidence>
<evidence type="ECO:0000256" key="1">
    <source>
        <dbReference type="ARBA" id="ARBA00004651"/>
    </source>
</evidence>
<dbReference type="InterPro" id="IPR051447">
    <property type="entry name" value="Lipoprotein-release_system"/>
</dbReference>
<name>A0A6L5XL06_9BACT</name>
<dbReference type="GO" id="GO:0098797">
    <property type="term" value="C:plasma membrane protein complex"/>
    <property type="evidence" value="ECO:0007669"/>
    <property type="project" value="TreeGrafter"/>
</dbReference>
<evidence type="ECO:0000256" key="2">
    <source>
        <dbReference type="ARBA" id="ARBA00005236"/>
    </source>
</evidence>
<comment type="caution">
    <text evidence="9">The sequence shown here is derived from an EMBL/GenBank/DDBJ whole genome shotgun (WGS) entry which is preliminary data.</text>
</comment>
<dbReference type="InterPro" id="IPR003838">
    <property type="entry name" value="ABC3_permease_C"/>
</dbReference>
<dbReference type="Proteomes" id="UP000477488">
    <property type="component" value="Unassembled WGS sequence"/>
</dbReference>
<dbReference type="GO" id="GO:0044874">
    <property type="term" value="P:lipoprotein localization to outer membrane"/>
    <property type="evidence" value="ECO:0007669"/>
    <property type="project" value="TreeGrafter"/>
</dbReference>
<feature type="transmembrane region" description="Helical" evidence="7">
    <location>
        <begin position="362"/>
        <end position="381"/>
    </location>
</feature>
<organism evidence="9 10">
    <name type="scientific">Desulfovibrio porci</name>
    <dbReference type="NCBI Taxonomy" id="2605782"/>
    <lineage>
        <taxon>Bacteria</taxon>
        <taxon>Pseudomonadati</taxon>
        <taxon>Thermodesulfobacteriota</taxon>
        <taxon>Desulfovibrionia</taxon>
        <taxon>Desulfovibrionales</taxon>
        <taxon>Desulfovibrionaceae</taxon>
        <taxon>Desulfovibrio</taxon>
    </lineage>
</organism>
<dbReference type="PANTHER" id="PTHR30489:SF0">
    <property type="entry name" value="LIPOPROTEIN-RELEASING SYSTEM TRANSMEMBRANE PROTEIN LOLE"/>
    <property type="match status" value="1"/>
</dbReference>
<evidence type="ECO:0000313" key="9">
    <source>
        <dbReference type="EMBL" id="MSS27769.1"/>
    </source>
</evidence>
<feature type="transmembrane region" description="Helical" evidence="7">
    <location>
        <begin position="339"/>
        <end position="356"/>
    </location>
</feature>
<feature type="transmembrane region" description="Helical" evidence="7">
    <location>
        <begin position="305"/>
        <end position="327"/>
    </location>
</feature>
<dbReference type="AlphaFoldDB" id="A0A6L5XL06"/>
<dbReference type="RefSeq" id="WP_154510537.1">
    <property type="nucleotide sequence ID" value="NZ_VUMH01000005.1"/>
</dbReference>
<feature type="transmembrane region" description="Helical" evidence="7">
    <location>
        <begin position="402"/>
        <end position="422"/>
    </location>
</feature>
<keyword evidence="3" id="KW-1003">Cell membrane</keyword>
<evidence type="ECO:0000256" key="5">
    <source>
        <dbReference type="ARBA" id="ARBA00022989"/>
    </source>
</evidence>
<comment type="subcellular location">
    <subcellularLocation>
        <location evidence="1">Cell membrane</location>
        <topology evidence="1">Multi-pass membrane protein</topology>
    </subcellularLocation>
</comment>
<evidence type="ECO:0000256" key="4">
    <source>
        <dbReference type="ARBA" id="ARBA00022692"/>
    </source>
</evidence>
<keyword evidence="5 7" id="KW-1133">Transmembrane helix</keyword>